<evidence type="ECO:0000313" key="2">
    <source>
        <dbReference type="Proteomes" id="UP000806542"/>
    </source>
</evidence>
<accession>A0A9D5RA93</accession>
<dbReference type="Proteomes" id="UP000806542">
    <property type="component" value="Unassembled WGS sequence"/>
</dbReference>
<dbReference type="InterPro" id="IPR027417">
    <property type="entry name" value="P-loop_NTPase"/>
</dbReference>
<sequence>MIEPKRITVFVGYYGSGKTELAVNYALMLRKMGKEVVIVDFDIVNPYFRTKDAEQILKQHGIEVIAPEFANSNIENPALPAEIYSVFTNREKYVVFDVGGGEDGTIPLGRYYPYFKQEECDVFFVLNERRLLTADLEGAQEAFEEIAAVARMPITALINNTHLKEDTTPEIIMEGQRLTEQVAQKLGLPVAYISGTPENLAGLPAVYENMKFPLQLYINLMF</sequence>
<protein>
    <recommendedName>
        <fullName evidence="3">CobQ/CobB/MinD/ParA nucleotide binding domain-containing protein</fullName>
    </recommendedName>
</protein>
<keyword evidence="2" id="KW-1185">Reference proteome</keyword>
<dbReference type="RefSeq" id="WP_226391458.1">
    <property type="nucleotide sequence ID" value="NZ_JADCKB010000001.1"/>
</dbReference>
<gene>
    <name evidence="1" type="ORF">INF28_00230</name>
</gene>
<dbReference type="AlphaFoldDB" id="A0A9D5RA93"/>
<organism evidence="1 2">
    <name type="scientific">Ructibacterium gallinarum</name>
    <dbReference type="NCBI Taxonomy" id="2779355"/>
    <lineage>
        <taxon>Bacteria</taxon>
        <taxon>Bacillati</taxon>
        <taxon>Bacillota</taxon>
        <taxon>Clostridia</taxon>
        <taxon>Eubacteriales</taxon>
        <taxon>Oscillospiraceae</taxon>
        <taxon>Ructibacterium</taxon>
    </lineage>
</organism>
<evidence type="ECO:0008006" key="3">
    <source>
        <dbReference type="Google" id="ProtNLM"/>
    </source>
</evidence>
<evidence type="ECO:0000313" key="1">
    <source>
        <dbReference type="EMBL" id="MBE5038893.1"/>
    </source>
</evidence>
<comment type="caution">
    <text evidence="1">The sequence shown here is derived from an EMBL/GenBank/DDBJ whole genome shotgun (WGS) entry which is preliminary data.</text>
</comment>
<dbReference type="SUPFAM" id="SSF52540">
    <property type="entry name" value="P-loop containing nucleoside triphosphate hydrolases"/>
    <property type="match status" value="1"/>
</dbReference>
<dbReference type="EMBL" id="JADCKB010000001">
    <property type="protein sequence ID" value="MBE5038893.1"/>
    <property type="molecule type" value="Genomic_DNA"/>
</dbReference>
<proteinExistence type="predicted"/>
<reference evidence="1" key="1">
    <citation type="submission" date="2020-10" db="EMBL/GenBank/DDBJ databases">
        <title>ChiBAC.</title>
        <authorList>
            <person name="Zenner C."/>
            <person name="Hitch T.C.A."/>
            <person name="Clavel T."/>
        </authorList>
    </citation>
    <scope>NUCLEOTIDE SEQUENCE</scope>
    <source>
        <strain evidence="1">DSM 107454</strain>
    </source>
</reference>
<dbReference type="Gene3D" id="3.40.50.300">
    <property type="entry name" value="P-loop containing nucleotide triphosphate hydrolases"/>
    <property type="match status" value="1"/>
</dbReference>
<name>A0A9D5RA93_9FIRM</name>